<organism evidence="1">
    <name type="scientific">marine sediment metagenome</name>
    <dbReference type="NCBI Taxonomy" id="412755"/>
    <lineage>
        <taxon>unclassified sequences</taxon>
        <taxon>metagenomes</taxon>
        <taxon>ecological metagenomes</taxon>
    </lineage>
</organism>
<sequence length="112" mass="13294">MKKKKIDIPIYGGDLTIYHSKTLKYVRKKHKLVSTNGFDAITFRTYAKNGYARYYLAFKKDVDAGIIAHEALHIVSFIFQDYKIKFQLKNDEPQCYLLEWIVKQVHEFIDEK</sequence>
<reference evidence="1" key="1">
    <citation type="journal article" date="2015" name="Nature">
        <title>Complex archaea that bridge the gap between prokaryotes and eukaryotes.</title>
        <authorList>
            <person name="Spang A."/>
            <person name="Saw J.H."/>
            <person name="Jorgensen S.L."/>
            <person name="Zaremba-Niedzwiedzka K."/>
            <person name="Martijn J."/>
            <person name="Lind A.E."/>
            <person name="van Eijk R."/>
            <person name="Schleper C."/>
            <person name="Guy L."/>
            <person name="Ettema T.J."/>
        </authorList>
    </citation>
    <scope>NUCLEOTIDE SEQUENCE</scope>
</reference>
<accession>A0A0F9WDR9</accession>
<dbReference type="EMBL" id="LAZR01000296">
    <property type="protein sequence ID" value="KKN76368.1"/>
    <property type="molecule type" value="Genomic_DNA"/>
</dbReference>
<comment type="caution">
    <text evidence="1">The sequence shown here is derived from an EMBL/GenBank/DDBJ whole genome shotgun (WGS) entry which is preliminary data.</text>
</comment>
<dbReference type="AlphaFoldDB" id="A0A0F9WDR9"/>
<gene>
    <name evidence="1" type="ORF">LCGC14_0370540</name>
</gene>
<protein>
    <submittedName>
        <fullName evidence="1">Uncharacterized protein</fullName>
    </submittedName>
</protein>
<name>A0A0F9WDR9_9ZZZZ</name>
<evidence type="ECO:0000313" key="1">
    <source>
        <dbReference type="EMBL" id="KKN76368.1"/>
    </source>
</evidence>
<proteinExistence type="predicted"/>